<dbReference type="STRING" id="4565.A0A3B6CD63"/>
<sequence length="145" mass="15033">MMNGDIAEVNDAVGAEAVNGAVPTLVDNADVESENPEYTVVSEQVDEYVDIDDEMPTATYQSVEIEKGAEAMSVSGGSGSGSSSSSGSGSGSSGDSTSEAGNALRLRMVLFLHVLFSFSVSAYANWTLSCSVLFCYLQVTGECES</sequence>
<dbReference type="Gramene" id="TraesCS2B02G488800.2">
    <property type="protein sequence ID" value="TraesCS2B02G488800.2"/>
    <property type="gene ID" value="TraesCS2B02G488800"/>
</dbReference>
<evidence type="ECO:0000256" key="1">
    <source>
        <dbReference type="SAM" id="MobiDB-lite"/>
    </source>
</evidence>
<evidence type="ECO:0000313" key="3">
    <source>
        <dbReference type="Proteomes" id="UP000019116"/>
    </source>
</evidence>
<evidence type="ECO:0000313" key="2">
    <source>
        <dbReference type="EnsemblPlants" id="TraesCS2B02G488800.2"/>
    </source>
</evidence>
<feature type="region of interest" description="Disordered" evidence="1">
    <location>
        <begin position="71"/>
        <end position="98"/>
    </location>
</feature>
<dbReference type="Gramene" id="TraesCS2B03G1232200.2">
    <property type="protein sequence ID" value="TraesCS2B03G1232200.2.CDS"/>
    <property type="gene ID" value="TraesCS2B03G1232200"/>
</dbReference>
<gene>
    <name evidence="2" type="primary">LOC123042113</name>
</gene>
<reference evidence="2" key="1">
    <citation type="submission" date="2018-08" db="EMBL/GenBank/DDBJ databases">
        <authorList>
            <person name="Rossello M."/>
        </authorList>
    </citation>
    <scope>NUCLEOTIDE SEQUENCE [LARGE SCALE GENOMIC DNA]</scope>
    <source>
        <strain evidence="2">cv. Chinese Spring</strain>
    </source>
</reference>
<name>A0A3B6CD63_WHEAT</name>
<protein>
    <submittedName>
        <fullName evidence="2">Uncharacterized protein</fullName>
    </submittedName>
</protein>
<reference evidence="2" key="2">
    <citation type="submission" date="2018-10" db="UniProtKB">
        <authorList>
            <consortium name="EnsemblPlants"/>
        </authorList>
    </citation>
    <scope>IDENTIFICATION</scope>
</reference>
<organism evidence="2">
    <name type="scientific">Triticum aestivum</name>
    <name type="common">Wheat</name>
    <dbReference type="NCBI Taxonomy" id="4565"/>
    <lineage>
        <taxon>Eukaryota</taxon>
        <taxon>Viridiplantae</taxon>
        <taxon>Streptophyta</taxon>
        <taxon>Embryophyta</taxon>
        <taxon>Tracheophyta</taxon>
        <taxon>Spermatophyta</taxon>
        <taxon>Magnoliopsida</taxon>
        <taxon>Liliopsida</taxon>
        <taxon>Poales</taxon>
        <taxon>Poaceae</taxon>
        <taxon>BOP clade</taxon>
        <taxon>Pooideae</taxon>
        <taxon>Triticodae</taxon>
        <taxon>Triticeae</taxon>
        <taxon>Triticinae</taxon>
        <taxon>Triticum</taxon>
    </lineage>
</organism>
<proteinExistence type="predicted"/>
<feature type="compositionally biased region" description="Low complexity" evidence="1">
    <location>
        <begin position="81"/>
        <end position="98"/>
    </location>
</feature>
<accession>A0A3B6CD63</accession>
<dbReference type="AlphaFoldDB" id="A0A3B6CD63"/>
<dbReference type="Proteomes" id="UP000019116">
    <property type="component" value="Chromosome 2B"/>
</dbReference>
<dbReference type="OrthoDB" id="694431at2759"/>
<keyword evidence="3" id="KW-1185">Reference proteome</keyword>
<dbReference type="EnsemblPlants" id="TraesCS2B02G488800.2">
    <property type="protein sequence ID" value="TraesCS2B02G488800.2"/>
    <property type="gene ID" value="TraesCS2B02G488800"/>
</dbReference>